<dbReference type="Pfam" id="PF17989">
    <property type="entry name" value="ALP_N"/>
    <property type="match status" value="1"/>
</dbReference>
<dbReference type="InterPro" id="IPR049067">
    <property type="entry name" value="MreB-like_C"/>
</dbReference>
<feature type="domain" description="Actin-like protein N-terminal" evidence="1">
    <location>
        <begin position="4"/>
        <end position="142"/>
    </location>
</feature>
<reference evidence="3 4" key="1">
    <citation type="submission" date="2018-04" db="EMBL/GenBank/DDBJ databases">
        <title>Novel Campyloabacter and Helicobacter Species and Strains.</title>
        <authorList>
            <person name="Mannion A.J."/>
            <person name="Shen Z."/>
            <person name="Fox J.G."/>
        </authorList>
    </citation>
    <scope>NUCLEOTIDE SEQUENCE [LARGE SCALE GENOMIC DNA]</scope>
    <source>
        <strain evidence="3 4">MIT 12-6600</strain>
    </source>
</reference>
<name>A0A3D8IMI9_9HELI</name>
<dbReference type="Pfam" id="PF21522">
    <property type="entry name" value="MreB-like_C"/>
    <property type="match status" value="1"/>
</dbReference>
<dbReference type="AlphaFoldDB" id="A0A3D8IMI9"/>
<keyword evidence="4" id="KW-1185">Reference proteome</keyword>
<dbReference type="RefSeq" id="WP_115571412.1">
    <property type="nucleotide sequence ID" value="NZ_NXLT01000006.1"/>
</dbReference>
<organism evidence="3 4">
    <name type="scientific">Helicobacter equorum</name>
    <dbReference type="NCBI Taxonomy" id="361872"/>
    <lineage>
        <taxon>Bacteria</taxon>
        <taxon>Pseudomonadati</taxon>
        <taxon>Campylobacterota</taxon>
        <taxon>Epsilonproteobacteria</taxon>
        <taxon>Campylobacterales</taxon>
        <taxon>Helicobacteraceae</taxon>
        <taxon>Helicobacter</taxon>
    </lineage>
</organism>
<evidence type="ECO:0000313" key="3">
    <source>
        <dbReference type="EMBL" id="RDU66458.1"/>
    </source>
</evidence>
<evidence type="ECO:0000259" key="1">
    <source>
        <dbReference type="Pfam" id="PF17989"/>
    </source>
</evidence>
<dbReference type="OrthoDB" id="143284at2"/>
<feature type="domain" description="Actin homologue MreB-like C-terminal" evidence="2">
    <location>
        <begin position="163"/>
        <end position="284"/>
    </location>
</feature>
<protein>
    <submittedName>
        <fullName evidence="3">Uncharacterized protein</fullName>
    </submittedName>
</protein>
<proteinExistence type="predicted"/>
<evidence type="ECO:0000313" key="4">
    <source>
        <dbReference type="Proteomes" id="UP000256514"/>
    </source>
</evidence>
<gene>
    <name evidence="3" type="ORF">CQA54_07090</name>
</gene>
<evidence type="ECO:0000259" key="2">
    <source>
        <dbReference type="Pfam" id="PF21522"/>
    </source>
</evidence>
<accession>A0A3D8IMI9</accession>
<dbReference type="InterPro" id="IPR043129">
    <property type="entry name" value="ATPase_NBD"/>
</dbReference>
<dbReference type="SUPFAM" id="SSF53067">
    <property type="entry name" value="Actin-like ATPase domain"/>
    <property type="match status" value="2"/>
</dbReference>
<dbReference type="Gene3D" id="3.30.420.40">
    <property type="match status" value="2"/>
</dbReference>
<dbReference type="InterPro" id="IPR040607">
    <property type="entry name" value="ALP_N"/>
</dbReference>
<dbReference type="EMBL" id="NXLT01000006">
    <property type="protein sequence ID" value="RDU66458.1"/>
    <property type="molecule type" value="Genomic_DNA"/>
</dbReference>
<sequence>MIIGIDTGFGHTKYCLRDKKGEMVLKKFPSVVALCPDDVETDDNIFIMEGKKYYVGTLALKQDYRLIKEITTYKDLEYYAPLLVEEIARREKLLPSNIEQIVVGLSLAHKGNALSFKKRLENFNINDTQYNPKVDVIPQGVGAVRALQNFWKQDKSEPNDYFLVDIGFSTIDVIVVYDKIIQKSRLNEQYSFEKKGVIQIAELMQSYIRETYNRNITNKEALKIIIEGKYKLRGEEHNLGELILNMKQSYTKGIMEFLESKYSNDIDKLDAFVFVGGGGYFIDPKYAAHVKTFKDSEYYNAIGNFLTAKPITDTSK</sequence>
<comment type="caution">
    <text evidence="3">The sequence shown here is derived from an EMBL/GenBank/DDBJ whole genome shotgun (WGS) entry which is preliminary data.</text>
</comment>
<dbReference type="Proteomes" id="UP000256514">
    <property type="component" value="Unassembled WGS sequence"/>
</dbReference>